<feature type="compositionally biased region" description="Polar residues" evidence="1">
    <location>
        <begin position="128"/>
        <end position="146"/>
    </location>
</feature>
<feature type="region of interest" description="Disordered" evidence="1">
    <location>
        <begin position="69"/>
        <end position="97"/>
    </location>
</feature>
<evidence type="ECO:0000256" key="2">
    <source>
        <dbReference type="SAM" id="SignalP"/>
    </source>
</evidence>
<dbReference type="RefSeq" id="WP_142050795.1">
    <property type="nucleotide sequence ID" value="NZ_VFPA01000001.1"/>
</dbReference>
<protein>
    <recommendedName>
        <fullName evidence="5">Small secreted domain DUF320</fullName>
    </recommendedName>
</protein>
<organism evidence="3 4">
    <name type="scientific">Pseudonocardia kunmingensis</name>
    <dbReference type="NCBI Taxonomy" id="630975"/>
    <lineage>
        <taxon>Bacteria</taxon>
        <taxon>Bacillati</taxon>
        <taxon>Actinomycetota</taxon>
        <taxon>Actinomycetes</taxon>
        <taxon>Pseudonocardiales</taxon>
        <taxon>Pseudonocardiaceae</taxon>
        <taxon>Pseudonocardia</taxon>
    </lineage>
</organism>
<dbReference type="Proteomes" id="UP000315677">
    <property type="component" value="Unassembled WGS sequence"/>
</dbReference>
<name>A0A543E0Z2_9PSEU</name>
<gene>
    <name evidence="3" type="ORF">FB558_2044</name>
</gene>
<proteinExistence type="predicted"/>
<feature type="compositionally biased region" description="Polar residues" evidence="1">
    <location>
        <begin position="78"/>
        <end position="92"/>
    </location>
</feature>
<sequence length="146" mass="14612">MHRKPNTLAVTVRRAVAVAALVLPLSVAAAGLAQAGEHERDRDCDGHSAAQDGGLADLGIESSPALNLGGILNDGPVAQQNGRSDSSNSGILQSGCGDHEAFQAGDLVEGSLEANPQLNLGGILSGGAVQQGNADHDSSNSGIVQD</sequence>
<accession>A0A543E0Z2</accession>
<feature type="region of interest" description="Disordered" evidence="1">
    <location>
        <begin position="122"/>
        <end position="146"/>
    </location>
</feature>
<evidence type="ECO:0000313" key="3">
    <source>
        <dbReference type="EMBL" id="TQM15261.1"/>
    </source>
</evidence>
<evidence type="ECO:0000256" key="1">
    <source>
        <dbReference type="SAM" id="MobiDB-lite"/>
    </source>
</evidence>
<dbReference type="EMBL" id="VFPA01000001">
    <property type="protein sequence ID" value="TQM15261.1"/>
    <property type="molecule type" value="Genomic_DNA"/>
</dbReference>
<dbReference type="OrthoDB" id="3573522at2"/>
<reference evidence="3 4" key="1">
    <citation type="submission" date="2019-06" db="EMBL/GenBank/DDBJ databases">
        <title>Sequencing the genomes of 1000 actinobacteria strains.</title>
        <authorList>
            <person name="Klenk H.-P."/>
        </authorList>
    </citation>
    <scope>NUCLEOTIDE SEQUENCE [LARGE SCALE GENOMIC DNA]</scope>
    <source>
        <strain evidence="3 4">DSM 45301</strain>
    </source>
</reference>
<dbReference type="AlphaFoldDB" id="A0A543E0Z2"/>
<feature type="signal peptide" evidence="2">
    <location>
        <begin position="1"/>
        <end position="35"/>
    </location>
</feature>
<keyword evidence="2" id="KW-0732">Signal</keyword>
<evidence type="ECO:0008006" key="5">
    <source>
        <dbReference type="Google" id="ProtNLM"/>
    </source>
</evidence>
<keyword evidence="4" id="KW-1185">Reference proteome</keyword>
<feature type="chain" id="PRO_5021847911" description="Small secreted domain DUF320" evidence="2">
    <location>
        <begin position="36"/>
        <end position="146"/>
    </location>
</feature>
<evidence type="ECO:0000313" key="4">
    <source>
        <dbReference type="Proteomes" id="UP000315677"/>
    </source>
</evidence>
<comment type="caution">
    <text evidence="3">The sequence shown here is derived from an EMBL/GenBank/DDBJ whole genome shotgun (WGS) entry which is preliminary data.</text>
</comment>
<feature type="region of interest" description="Disordered" evidence="1">
    <location>
        <begin position="39"/>
        <end position="58"/>
    </location>
</feature>